<evidence type="ECO:0000256" key="1">
    <source>
        <dbReference type="ARBA" id="ARBA00022694"/>
    </source>
</evidence>
<dbReference type="InterPro" id="IPR007175">
    <property type="entry name" value="Rpr2/Snm1/Rpp21"/>
</dbReference>
<keyword evidence="3" id="KW-0862">Zinc</keyword>
<dbReference type="OrthoDB" id="128536at2759"/>
<reference evidence="6" key="1">
    <citation type="submission" date="2021-06" db="EMBL/GenBank/DDBJ databases">
        <authorList>
            <person name="Kallberg Y."/>
            <person name="Tangrot J."/>
            <person name="Rosling A."/>
        </authorList>
    </citation>
    <scope>NUCLEOTIDE SEQUENCE</scope>
    <source>
        <strain evidence="6">AZ414A</strain>
    </source>
</reference>
<feature type="compositionally biased region" description="Low complexity" evidence="5">
    <location>
        <begin position="72"/>
        <end position="104"/>
    </location>
</feature>
<dbReference type="Proteomes" id="UP000789706">
    <property type="component" value="Unassembled WGS sequence"/>
</dbReference>
<dbReference type="Pfam" id="PF04032">
    <property type="entry name" value="Rpr2"/>
    <property type="match status" value="1"/>
</dbReference>
<evidence type="ECO:0000256" key="2">
    <source>
        <dbReference type="ARBA" id="ARBA00022723"/>
    </source>
</evidence>
<sequence>MKNIGTKQVLRIDPSIKRNLCRKCDTLLLPGITSQVRMKFRCVECNATKKFVARKGHILFSEKPENIFGMDNVVENNDNSNNSNNINNNVDNVERNANIENQVD</sequence>
<dbReference type="PANTHER" id="PTHR14742">
    <property type="entry name" value="RIBONUCLEASE P SUBUNIT P21"/>
    <property type="match status" value="1"/>
</dbReference>
<proteinExistence type="inferred from homology"/>
<dbReference type="GO" id="GO:0008033">
    <property type="term" value="P:tRNA processing"/>
    <property type="evidence" value="ECO:0007669"/>
    <property type="project" value="UniProtKB-KW"/>
</dbReference>
<evidence type="ECO:0000313" key="7">
    <source>
        <dbReference type="Proteomes" id="UP000789706"/>
    </source>
</evidence>
<evidence type="ECO:0000256" key="4">
    <source>
        <dbReference type="ARBA" id="ARBA00038402"/>
    </source>
</evidence>
<gene>
    <name evidence="6" type="ORF">DEBURN_LOCUS7507</name>
</gene>
<evidence type="ECO:0000256" key="5">
    <source>
        <dbReference type="SAM" id="MobiDB-lite"/>
    </source>
</evidence>
<dbReference type="Gene3D" id="6.20.50.20">
    <property type="match status" value="1"/>
</dbReference>
<dbReference type="GO" id="GO:0005655">
    <property type="term" value="C:nucleolar ribonuclease P complex"/>
    <property type="evidence" value="ECO:0007669"/>
    <property type="project" value="TreeGrafter"/>
</dbReference>
<keyword evidence="2" id="KW-0479">Metal-binding</keyword>
<comment type="similarity">
    <text evidence="4">Belongs to the eukaryotic/archaeal RNase P protein component 4 family.</text>
</comment>
<keyword evidence="7" id="KW-1185">Reference proteome</keyword>
<feature type="region of interest" description="Disordered" evidence="5">
    <location>
        <begin position="71"/>
        <end position="104"/>
    </location>
</feature>
<protein>
    <submittedName>
        <fullName evidence="6">8362_t:CDS:1</fullName>
    </submittedName>
</protein>
<comment type="caution">
    <text evidence="6">The sequence shown here is derived from an EMBL/GenBank/DDBJ whole genome shotgun (WGS) entry which is preliminary data.</text>
</comment>
<dbReference type="PANTHER" id="PTHR14742:SF0">
    <property type="entry name" value="RIBONUCLEASE P PROTEIN SUBUNIT P21"/>
    <property type="match status" value="1"/>
</dbReference>
<name>A0A9N9B8R9_9GLOM</name>
<dbReference type="AlphaFoldDB" id="A0A9N9B8R9"/>
<evidence type="ECO:0000256" key="3">
    <source>
        <dbReference type="ARBA" id="ARBA00022833"/>
    </source>
</evidence>
<keyword evidence="1" id="KW-0819">tRNA processing</keyword>
<organism evidence="6 7">
    <name type="scientific">Diversispora eburnea</name>
    <dbReference type="NCBI Taxonomy" id="1213867"/>
    <lineage>
        <taxon>Eukaryota</taxon>
        <taxon>Fungi</taxon>
        <taxon>Fungi incertae sedis</taxon>
        <taxon>Mucoromycota</taxon>
        <taxon>Glomeromycotina</taxon>
        <taxon>Glomeromycetes</taxon>
        <taxon>Diversisporales</taxon>
        <taxon>Diversisporaceae</taxon>
        <taxon>Diversispora</taxon>
    </lineage>
</organism>
<evidence type="ECO:0000313" key="6">
    <source>
        <dbReference type="EMBL" id="CAG8559336.1"/>
    </source>
</evidence>
<dbReference type="GO" id="GO:0046872">
    <property type="term" value="F:metal ion binding"/>
    <property type="evidence" value="ECO:0007669"/>
    <property type="project" value="UniProtKB-KW"/>
</dbReference>
<dbReference type="EMBL" id="CAJVPK010000917">
    <property type="protein sequence ID" value="CAG8559336.1"/>
    <property type="molecule type" value="Genomic_DNA"/>
</dbReference>
<accession>A0A9N9B8R9</accession>